<evidence type="ECO:0000259" key="2">
    <source>
        <dbReference type="Pfam" id="PF26382"/>
    </source>
</evidence>
<dbReference type="Pfam" id="PF26381">
    <property type="entry name" value="BREX_PglY_5th"/>
    <property type="match status" value="1"/>
</dbReference>
<protein>
    <submittedName>
        <fullName evidence="3">PglY protein</fullName>
    </submittedName>
</protein>
<feature type="domain" description="ATPase PglY 5th" evidence="1">
    <location>
        <begin position="863"/>
        <end position="963"/>
    </location>
</feature>
<dbReference type="InterPro" id="IPR027417">
    <property type="entry name" value="P-loop_NTPase"/>
</dbReference>
<dbReference type="InterPro" id="IPR058747">
    <property type="entry name" value="PglY_C"/>
</dbReference>
<dbReference type="EMBL" id="CP108264">
    <property type="protein sequence ID" value="WTU76549.1"/>
    <property type="molecule type" value="Genomic_DNA"/>
</dbReference>
<feature type="domain" description="ATPase PglY C-terminal" evidence="2">
    <location>
        <begin position="1008"/>
        <end position="1192"/>
    </location>
</feature>
<dbReference type="Pfam" id="PF26382">
    <property type="entry name" value="BREX_PglY_6th"/>
    <property type="match status" value="1"/>
</dbReference>
<sequence length="1322" mass="145803">MSELFLKDVIDIKEDVHAGDFKIELSQGFSETDARVSEYVVTEQLQGAFRHALSIVSNAVRTGNSHAAYLHGSFGAGKSHFLSVLHAVLNNHEAVKTKPRLMEVVAPHRGWLDRSKFLMVPYHLVGSTDLDSALLGGYVHTVRELHPDESLPPVYRADALLADAQTQREFLGDDAKFLQWLGKGAAALGATDAAPAEADPDDIPAFDAGDGAAPAGGGWTGSDFDRALSATAVDDPDRMKLVSALLAGPMSSYAQGVRGEAGAFVPLENGLKIISEHAQSLGYTGVVLFLDELVLWLQANMGRHDFVRSQVQQLVKLIESGDSGRPVPIVSFISRQRDLSQLIGTDVAGADVENLEQQIEYLAERFDVVDLEDSNLVEIIKHRVLAPKPGMESVRDDAFKIVESSNDEVRQVLLDAQGRTEATWDDFRELYPLSPALLNVLVDLSGALQRERTGLKLVQELLRRRREDLKLGELIPLGDLYDVIADRTGAAFTPKLRRESEIAHRFHQRVRDTLLEKYKSKDDKRFKTDDRLVKTLLLAALAPHVPALTRLTGGRLAALNHGEIRTRVGDAGSVAVKRLRDLQVDYDGELRSEGDSGDPVFHLHLSDLDVEPLLEEVQGVADQLGYRRQWIKDQLWRALGIQDTQAFVCERDVVWRGTKRTVEFVFGNVRDRHLPDEEFSPEQRAHIRFIFDYPFDDGEHGPNDDLDRVDKLLRAGRNEPVLVWVPDFFSEQTGRQLGRLLKINYLLERDRLEDHTATRPAEERIQIRNQLKASRDSLTERLTEALLQLYGINKAEPGVVGAQVHEGQHLVALQRGFERTKPEPAVGFEQNLFVLADEMYAARYPKHPEFDPLGKREAITLGDLKITLEWITRAMADGSRRVVVDSHHIKRVRKIVHGLRLGEVHDGPLNVSNDWRLRINKRAAETQDPSDDLAVETIRGWIEDMGYEGLDRNVANLLIATYALLDDRTWIYQTSTLPKAPDLDKIGAGYGLRAVVLPDEETFDTALRRAAVIFGKQVPPVLFARNVAQLAAQIREVAEGHSKAVADARDLLQRHAGRLGLAGPGGAEAPRMQSLKAAADLIARVARPGSDPTLVLQDLARATYTVADEEIGAALKQAPAVRDALADGEWPPLLDTVHELATRDDSVGDRARALMTNVQQTANRHETVDEPLAPVLGGIQSSAMLLMREATRLAQAAQPAMPQPPVTMQQSQAGPTAQDVRLTVHGNPSVPALEQQRGAQQTDVPIAGPVQPVGTRKPAEHLTGASYLVEPTRLEASLAATVADLSADLRTYLADHPGAQVQVSWRVVEAGSAGSDTEETQR</sequence>
<name>A0AAU2JUN2_9ACTN</name>
<proteinExistence type="predicted"/>
<accession>A0AAU2JUN2</accession>
<organism evidence="3">
    <name type="scientific">Streptomyces sp. NBC_00049</name>
    <dbReference type="NCBI Taxonomy" id="2903617"/>
    <lineage>
        <taxon>Bacteria</taxon>
        <taxon>Bacillati</taxon>
        <taxon>Actinomycetota</taxon>
        <taxon>Actinomycetes</taxon>
        <taxon>Kitasatosporales</taxon>
        <taxon>Streptomycetaceae</taxon>
        <taxon>Streptomyces</taxon>
    </lineage>
</organism>
<dbReference type="SUPFAM" id="SSF52540">
    <property type="entry name" value="P-loop containing nucleoside triphosphate hydrolases"/>
    <property type="match status" value="1"/>
</dbReference>
<gene>
    <name evidence="3" type="ORF">OG327_26270</name>
</gene>
<evidence type="ECO:0000259" key="1">
    <source>
        <dbReference type="Pfam" id="PF26381"/>
    </source>
</evidence>
<reference evidence="3" key="1">
    <citation type="submission" date="2022-10" db="EMBL/GenBank/DDBJ databases">
        <title>The complete genomes of actinobacterial strains from the NBC collection.</title>
        <authorList>
            <person name="Joergensen T.S."/>
            <person name="Alvarez Arevalo M."/>
            <person name="Sterndorff E.B."/>
            <person name="Faurdal D."/>
            <person name="Vuksanovic O."/>
            <person name="Mourched A.-S."/>
            <person name="Charusanti P."/>
            <person name="Shaw S."/>
            <person name="Blin K."/>
            <person name="Weber T."/>
        </authorList>
    </citation>
    <scope>NUCLEOTIDE SEQUENCE</scope>
    <source>
        <strain evidence="3">NBC_00049</strain>
    </source>
</reference>
<evidence type="ECO:0000313" key="3">
    <source>
        <dbReference type="EMBL" id="WTU76549.1"/>
    </source>
</evidence>
<dbReference type="InterPro" id="IPR058748">
    <property type="entry name" value="PglY_5th"/>
</dbReference>